<evidence type="ECO:0000313" key="2">
    <source>
        <dbReference type="EMBL" id="CAH2090399.1"/>
    </source>
</evidence>
<reference evidence="2" key="1">
    <citation type="submission" date="2022-03" db="EMBL/GenBank/DDBJ databases">
        <authorList>
            <person name="Tunstrom K."/>
        </authorList>
    </citation>
    <scope>NUCLEOTIDE SEQUENCE</scope>
</reference>
<proteinExistence type="predicted"/>
<comment type="caution">
    <text evidence="2">The sequence shown here is derived from an EMBL/GenBank/DDBJ whole genome shotgun (WGS) entry which is preliminary data.</text>
</comment>
<name>A0AAU9TY56_EUPED</name>
<feature type="region of interest" description="Disordered" evidence="1">
    <location>
        <begin position="186"/>
        <end position="215"/>
    </location>
</feature>
<organism evidence="2 3">
    <name type="scientific">Euphydryas editha</name>
    <name type="common">Edith's checkerspot</name>
    <dbReference type="NCBI Taxonomy" id="104508"/>
    <lineage>
        <taxon>Eukaryota</taxon>
        <taxon>Metazoa</taxon>
        <taxon>Ecdysozoa</taxon>
        <taxon>Arthropoda</taxon>
        <taxon>Hexapoda</taxon>
        <taxon>Insecta</taxon>
        <taxon>Pterygota</taxon>
        <taxon>Neoptera</taxon>
        <taxon>Endopterygota</taxon>
        <taxon>Lepidoptera</taxon>
        <taxon>Glossata</taxon>
        <taxon>Ditrysia</taxon>
        <taxon>Papilionoidea</taxon>
        <taxon>Nymphalidae</taxon>
        <taxon>Nymphalinae</taxon>
        <taxon>Euphydryas</taxon>
    </lineage>
</organism>
<protein>
    <recommendedName>
        <fullName evidence="4">Endonuclease-reverse transcriptase</fullName>
    </recommendedName>
</protein>
<dbReference type="AlphaFoldDB" id="A0AAU9TY56"/>
<accession>A0AAU9TY56</accession>
<keyword evidence="3" id="KW-1185">Reference proteome</keyword>
<dbReference type="PANTHER" id="PTHR11505">
    <property type="entry name" value="L1 TRANSPOSABLE ELEMENT-RELATED"/>
    <property type="match status" value="1"/>
</dbReference>
<evidence type="ECO:0000313" key="3">
    <source>
        <dbReference type="Proteomes" id="UP001153954"/>
    </source>
</evidence>
<dbReference type="EMBL" id="CAKOGL010000009">
    <property type="protein sequence ID" value="CAH2090399.1"/>
    <property type="molecule type" value="Genomic_DNA"/>
</dbReference>
<dbReference type="InterPro" id="IPR004244">
    <property type="entry name" value="Transposase_22"/>
</dbReference>
<feature type="compositionally biased region" description="Basic and acidic residues" evidence="1">
    <location>
        <begin position="188"/>
        <end position="209"/>
    </location>
</feature>
<gene>
    <name evidence="2" type="ORF">EEDITHA_LOCUS6361</name>
</gene>
<evidence type="ECO:0000256" key="1">
    <source>
        <dbReference type="SAM" id="MobiDB-lite"/>
    </source>
</evidence>
<evidence type="ECO:0008006" key="4">
    <source>
        <dbReference type="Google" id="ProtNLM"/>
    </source>
</evidence>
<sequence>MDSQLEVFFEKIKVEMEKQTITLTNTLMTTLESKLKPILEENIQMKSEIEKLQKRVNYFENQKRKSNLVIYGLNEEEKSSLELLSTFKNIVHKELNIELFDQEITKIHRLGRAQGELPRPVLISFGNYWKRLEILKNKKKFRAISISEDFSKETLEKRKALKEKLDMERKKGNYAYIKGDTLIVKSNKNTDKRKRDNTVSPPHTKESGETKITPQSKFSKVDAFSLMRQRVTPKLNKNNC</sequence>
<dbReference type="Proteomes" id="UP001153954">
    <property type="component" value="Unassembled WGS sequence"/>
</dbReference>
<dbReference type="Gene3D" id="3.30.70.1820">
    <property type="entry name" value="L1 transposable element, RRM domain"/>
    <property type="match status" value="1"/>
</dbReference>